<keyword evidence="3 9" id="KW-0812">Transmembrane</keyword>
<evidence type="ECO:0000256" key="1">
    <source>
        <dbReference type="ARBA" id="ARBA00004651"/>
    </source>
</evidence>
<dbReference type="InterPro" id="IPR008457">
    <property type="entry name" value="Cu-R_CopD_dom"/>
</dbReference>
<dbReference type="GO" id="GO:0006825">
    <property type="term" value="P:copper ion transport"/>
    <property type="evidence" value="ECO:0007669"/>
    <property type="project" value="InterPro"/>
</dbReference>
<accession>A0A2B0MGH9</accession>
<dbReference type="Pfam" id="PF13115">
    <property type="entry name" value="YtkA"/>
    <property type="match status" value="1"/>
</dbReference>
<feature type="domain" description="CopC" evidence="10">
    <location>
        <begin position="30"/>
        <end position="127"/>
    </location>
</feature>
<comment type="caution">
    <text evidence="13">The sequence shown here is derived from an EMBL/GenBank/DDBJ whole genome shotgun (WGS) entry which is preliminary data.</text>
</comment>
<dbReference type="Proteomes" id="UP000242656">
    <property type="component" value="Unassembled WGS sequence"/>
</dbReference>
<feature type="domain" description="Copper resistance protein D" evidence="11">
    <location>
        <begin position="337"/>
        <end position="429"/>
    </location>
</feature>
<evidence type="ECO:0000256" key="5">
    <source>
        <dbReference type="ARBA" id="ARBA00022729"/>
    </source>
</evidence>
<dbReference type="InterPro" id="IPR014756">
    <property type="entry name" value="Ig_E-set"/>
</dbReference>
<feature type="transmembrane region" description="Helical" evidence="9">
    <location>
        <begin position="234"/>
        <end position="255"/>
    </location>
</feature>
<dbReference type="RefSeq" id="WP_098490956.1">
    <property type="nucleotide sequence ID" value="NZ_NUWN01000040.1"/>
</dbReference>
<keyword evidence="7" id="KW-0186">Copper</keyword>
<feature type="domain" description="YtkA-like" evidence="12">
    <location>
        <begin position="451"/>
        <end position="531"/>
    </location>
</feature>
<dbReference type="InterPro" id="IPR032694">
    <property type="entry name" value="CopC/D"/>
</dbReference>
<protein>
    <submittedName>
        <fullName evidence="13">Copper resistance protein</fullName>
    </submittedName>
</protein>
<dbReference type="SUPFAM" id="SSF81296">
    <property type="entry name" value="E set domains"/>
    <property type="match status" value="1"/>
</dbReference>
<dbReference type="PANTHER" id="PTHR34820">
    <property type="entry name" value="INNER MEMBRANE PROTEIN YEBZ"/>
    <property type="match status" value="1"/>
</dbReference>
<dbReference type="GO" id="GO:0042597">
    <property type="term" value="C:periplasmic space"/>
    <property type="evidence" value="ECO:0007669"/>
    <property type="project" value="InterPro"/>
</dbReference>
<organism evidence="13 14">
    <name type="scientific">Bacillus cereus</name>
    <dbReference type="NCBI Taxonomy" id="1396"/>
    <lineage>
        <taxon>Bacteria</taxon>
        <taxon>Bacillati</taxon>
        <taxon>Bacillota</taxon>
        <taxon>Bacilli</taxon>
        <taxon>Bacillales</taxon>
        <taxon>Bacillaceae</taxon>
        <taxon>Bacillus</taxon>
        <taxon>Bacillus cereus group</taxon>
    </lineage>
</organism>
<dbReference type="GO" id="GO:0005507">
    <property type="term" value="F:copper ion binding"/>
    <property type="evidence" value="ECO:0007669"/>
    <property type="project" value="InterPro"/>
</dbReference>
<feature type="transmembrane region" description="Helical" evidence="9">
    <location>
        <begin position="376"/>
        <end position="398"/>
    </location>
</feature>
<comment type="subcellular location">
    <subcellularLocation>
        <location evidence="1">Cell membrane</location>
        <topology evidence="1">Multi-pass membrane protein</topology>
    </subcellularLocation>
</comment>
<dbReference type="GO" id="GO:0005886">
    <property type="term" value="C:plasma membrane"/>
    <property type="evidence" value="ECO:0007669"/>
    <property type="project" value="UniProtKB-SubCell"/>
</dbReference>
<feature type="transmembrane region" description="Helical" evidence="9">
    <location>
        <begin position="156"/>
        <end position="177"/>
    </location>
</feature>
<feature type="transmembrane region" description="Helical" evidence="9">
    <location>
        <begin position="410"/>
        <end position="429"/>
    </location>
</feature>
<evidence type="ECO:0000256" key="4">
    <source>
        <dbReference type="ARBA" id="ARBA00022723"/>
    </source>
</evidence>
<keyword evidence="4" id="KW-0479">Metal-binding</keyword>
<sequence length="551" mass="61359">MNVSVLRRLGLWVVMVYVLIISVPTVTSAHAYIVKSNPAENETLEKAPSVVKIEFDEILQSSHFNTVFVRNASGQRVDLKNAHIDKTNSKLLVAGVKQNIPNGTYSIQWKAISADGHPIQGVIPFRIGTEVMGESSRQAEEFGYVPQLDMLLERGILYTSFSIYIGVLFFNLIMYRGNSSKVQLRSNKLIWASLFGIFISLLFSLPLQAKINADVSWIDAFQPALLKETLQLSVFGYVWMIQMMLVIVLSAVTYLALKRGKLSSFKVWTIPILLFAGLLIMKAMNSHAYGLRYKEIAVIMDFLHLLAASLWVGGLASIFLLLPQDDENEKWTKYWDAIKSFSSWAIGAVIVIFVTGLFNSTFFIPTIHSLFDTNYGVALLTKVLLFIGMGILGLIHYVKGRVRKEKKLGATVKGEFGVGIAIFIIVAFLTNVQTPPMPPTGPFTGSQKLDNGYELILHVSPNKVGMNTFRIDLKDSNGHRVTDMEQIVLTTKSLEMDMGKGTFKVSPVSPGVYQAEGMYINMTGEWNIHVHGLTKALDSFDADFKFMVGGR</sequence>
<feature type="transmembrane region" description="Helical" evidence="9">
    <location>
        <begin position="267"/>
        <end position="284"/>
    </location>
</feature>
<dbReference type="GO" id="GO:0046688">
    <property type="term" value="P:response to copper ion"/>
    <property type="evidence" value="ECO:0007669"/>
    <property type="project" value="InterPro"/>
</dbReference>
<evidence type="ECO:0000256" key="2">
    <source>
        <dbReference type="ARBA" id="ARBA00022475"/>
    </source>
</evidence>
<keyword evidence="8 9" id="KW-0472">Membrane</keyword>
<dbReference type="InterPro" id="IPR014755">
    <property type="entry name" value="Cu-Rt/internalin_Ig-like"/>
</dbReference>
<dbReference type="PANTHER" id="PTHR34820:SF4">
    <property type="entry name" value="INNER MEMBRANE PROTEIN YEBZ"/>
    <property type="match status" value="1"/>
</dbReference>
<keyword evidence="5" id="KW-0732">Signal</keyword>
<dbReference type="Pfam" id="PF04234">
    <property type="entry name" value="CopC"/>
    <property type="match status" value="1"/>
</dbReference>
<dbReference type="AlphaFoldDB" id="A0A2B0MGH9"/>
<proteinExistence type="predicted"/>
<evidence type="ECO:0000313" key="13">
    <source>
        <dbReference type="EMBL" id="PFK42044.1"/>
    </source>
</evidence>
<evidence type="ECO:0000256" key="8">
    <source>
        <dbReference type="ARBA" id="ARBA00023136"/>
    </source>
</evidence>
<feature type="transmembrane region" description="Helical" evidence="9">
    <location>
        <begin position="12"/>
        <end position="33"/>
    </location>
</feature>
<feature type="transmembrane region" description="Helical" evidence="9">
    <location>
        <begin position="189"/>
        <end position="207"/>
    </location>
</feature>
<keyword evidence="6 9" id="KW-1133">Transmembrane helix</keyword>
<feature type="transmembrane region" description="Helical" evidence="9">
    <location>
        <begin position="296"/>
        <end position="322"/>
    </location>
</feature>
<evidence type="ECO:0000259" key="11">
    <source>
        <dbReference type="Pfam" id="PF05425"/>
    </source>
</evidence>
<evidence type="ECO:0000256" key="6">
    <source>
        <dbReference type="ARBA" id="ARBA00022989"/>
    </source>
</evidence>
<evidence type="ECO:0000313" key="14">
    <source>
        <dbReference type="Proteomes" id="UP000242656"/>
    </source>
</evidence>
<evidence type="ECO:0000256" key="7">
    <source>
        <dbReference type="ARBA" id="ARBA00023008"/>
    </source>
</evidence>
<evidence type="ECO:0000259" key="12">
    <source>
        <dbReference type="Pfam" id="PF13115"/>
    </source>
</evidence>
<evidence type="ECO:0000259" key="10">
    <source>
        <dbReference type="Pfam" id="PF04234"/>
    </source>
</evidence>
<feature type="transmembrane region" description="Helical" evidence="9">
    <location>
        <begin position="343"/>
        <end position="364"/>
    </location>
</feature>
<dbReference type="EMBL" id="NUWN01000040">
    <property type="protein sequence ID" value="PFK42044.1"/>
    <property type="molecule type" value="Genomic_DNA"/>
</dbReference>
<keyword evidence="2" id="KW-1003">Cell membrane</keyword>
<evidence type="ECO:0000256" key="9">
    <source>
        <dbReference type="SAM" id="Phobius"/>
    </source>
</evidence>
<dbReference type="InterPro" id="IPR007348">
    <property type="entry name" value="CopC_dom"/>
</dbReference>
<dbReference type="Pfam" id="PF05425">
    <property type="entry name" value="CopD"/>
    <property type="match status" value="1"/>
</dbReference>
<evidence type="ECO:0000256" key="3">
    <source>
        <dbReference type="ARBA" id="ARBA00022692"/>
    </source>
</evidence>
<gene>
    <name evidence="13" type="ORF">COI93_11720</name>
</gene>
<dbReference type="Gene3D" id="2.60.40.1220">
    <property type="match status" value="1"/>
</dbReference>
<reference evidence="13 14" key="1">
    <citation type="submission" date="2017-09" db="EMBL/GenBank/DDBJ databases">
        <title>Large-scale bioinformatics analysis of Bacillus genomes uncovers conserved roles of natural products in bacterial physiology.</title>
        <authorList>
            <consortium name="Agbiome Team Llc"/>
            <person name="Bleich R.M."/>
            <person name="Grubbs K.J."/>
            <person name="Santa Maria K.C."/>
            <person name="Allen S.E."/>
            <person name="Farag S."/>
            <person name="Shank E.A."/>
            <person name="Bowers A."/>
        </authorList>
    </citation>
    <scope>NUCLEOTIDE SEQUENCE [LARGE SCALE GENOMIC DNA]</scope>
    <source>
        <strain evidence="13 14">AFS083043</strain>
    </source>
</reference>
<dbReference type="InterPro" id="IPR032693">
    <property type="entry name" value="YtkA-like_dom"/>
</dbReference>
<name>A0A2B0MGH9_BACCE</name>